<evidence type="ECO:0000313" key="3">
    <source>
        <dbReference type="Proteomes" id="UP000887116"/>
    </source>
</evidence>
<dbReference type="EMBL" id="BMAO01038073">
    <property type="protein sequence ID" value="GFR22393.1"/>
    <property type="molecule type" value="Genomic_DNA"/>
</dbReference>
<accession>A0A8X6HFC6</accession>
<dbReference type="AlphaFoldDB" id="A0A8X6HFC6"/>
<dbReference type="Pfam" id="PF25429">
    <property type="entry name" value="zf-POGZ"/>
    <property type="match status" value="1"/>
</dbReference>
<organism evidence="2 3">
    <name type="scientific">Trichonephila clavata</name>
    <name type="common">Joro spider</name>
    <name type="synonym">Nephila clavata</name>
    <dbReference type="NCBI Taxonomy" id="2740835"/>
    <lineage>
        <taxon>Eukaryota</taxon>
        <taxon>Metazoa</taxon>
        <taxon>Ecdysozoa</taxon>
        <taxon>Arthropoda</taxon>
        <taxon>Chelicerata</taxon>
        <taxon>Arachnida</taxon>
        <taxon>Araneae</taxon>
        <taxon>Araneomorphae</taxon>
        <taxon>Entelegynae</taxon>
        <taxon>Araneoidea</taxon>
        <taxon>Nephilidae</taxon>
        <taxon>Trichonephila</taxon>
    </lineage>
</organism>
<evidence type="ECO:0000313" key="2">
    <source>
        <dbReference type="EMBL" id="GFR22393.1"/>
    </source>
</evidence>
<sequence length="1031" mass="118575">MIGKGDRERLRKENYISLPIWWLLQRRYFPTTPPCNFCTSKRFIVDEDKQSSDGFCWTCSSKNCCVQTPIKRSDFFARFKSYSVRELLLLTYHWVCQSCLEDITQDVDMDIEKIWYYFKALQELCHQAMVRKGKLGVTPGSKIEASVMRVGNVYVLGAIDRKTKFVRLEALTEKEASNSIRHVHLLEKWMYKKSILITENKIKDLLPYLVTVGASPRVTDIASEEPHILTITDFLKKNLTSMFGRTDQVSYKYNVIQGFLYELQWRIKYGSSTEAAFLNIFNHMREIYEEKGKTPIHAIQYRRGEFTDTSNISELNSHANKRWASGPEGNISSFSLQVVTSMFNKETKSYAKNVAYRELQEVASLKGEMPAFSIFFRDVPEVSGGLANITPRALLAIKIYFGDSQKDIDLYRSNAEILGLRLNAEGFIRDPVKWLANKSFITNSAPCYVCRGFSLLTENPKFSDDYSWLCQNEECKFENVFKRPSFFARFVQYPMSYVAEMIFFWITQSDVSRMKTNIPLDLSRISDAWRSFQVLCSAALKRNRDKIGGSGRPIEVAMVRFGRLFILGAMDRRTNRTFVQAFPAEMGQANTIYYTLQSWISPGSTIIINATKNFKMHLICKEYKFILVNDWTDKTTNINLKHITSYLVKHVSNMFGHLKAHMMRQEVMQGYLEELMWREKFGKDPQQAFSWIMNEIFFNERRSVSIICVGENSGFQQEKIDPLYAPIQIKELRVALQRIPNSVLKLYNIKIPESSGASRNLKKETDINASSEVLLETYPDIEHYTASPSYDGDENMVIEPDILISDNSENSSNFQTETEQLPSSFLEPVEPSSSVNNFKVQPLVIKMHKKRKKFKSYLKSELENAKSNKTLNKETSDENFNRLKNSRIESVETASSDFCQSSLLESTSTDDLKPNSSRSVKKRSVALNTKAMCVECGESVTLNHFMKQFSCTDCKKTSVYTTCCSKAFVAHRSSLLFGKRMSRRKPDHYGLHHPVILPNPLFCPCGFSSNQGNKLASHMVECGEKTCYQNL</sequence>
<keyword evidence="3" id="KW-1185">Reference proteome</keyword>
<evidence type="ECO:0000259" key="1">
    <source>
        <dbReference type="Pfam" id="PF25429"/>
    </source>
</evidence>
<reference evidence="2" key="1">
    <citation type="submission" date="2020-07" db="EMBL/GenBank/DDBJ databases">
        <title>Multicomponent nature underlies the extraordinary mechanical properties of spider dragline silk.</title>
        <authorList>
            <person name="Kono N."/>
            <person name="Nakamura H."/>
            <person name="Mori M."/>
            <person name="Yoshida Y."/>
            <person name="Ohtoshi R."/>
            <person name="Malay A.D."/>
            <person name="Moran D.A.P."/>
            <person name="Tomita M."/>
            <person name="Numata K."/>
            <person name="Arakawa K."/>
        </authorList>
    </citation>
    <scope>NUCLEOTIDE SEQUENCE</scope>
</reference>
<dbReference type="OrthoDB" id="6437634at2759"/>
<dbReference type="Proteomes" id="UP000887116">
    <property type="component" value="Unassembled WGS sequence"/>
</dbReference>
<dbReference type="InterPro" id="IPR057618">
    <property type="entry name" value="Znf_POGZ/Z280C-D-like"/>
</dbReference>
<gene>
    <name evidence="2" type="primary">AVEN_3378_1</name>
    <name evidence="2" type="ORF">TNCT_217161</name>
</gene>
<comment type="caution">
    <text evidence="2">The sequence shown here is derived from an EMBL/GenBank/DDBJ whole genome shotgun (WGS) entry which is preliminary data.</text>
</comment>
<feature type="domain" description="POGZ/Z280C-D-like double Zinc finger" evidence="1">
    <location>
        <begin position="932"/>
        <end position="972"/>
    </location>
</feature>
<name>A0A8X6HFC6_TRICU</name>
<proteinExistence type="predicted"/>
<dbReference type="GO" id="GO:0003677">
    <property type="term" value="F:DNA binding"/>
    <property type="evidence" value="ECO:0007669"/>
    <property type="project" value="UniProtKB-KW"/>
</dbReference>
<protein>
    <recommendedName>
        <fullName evidence="1">POGZ/Z280C-D-like double Zinc finger domain-containing protein</fullName>
    </recommendedName>
</protein>